<evidence type="ECO:0000256" key="2">
    <source>
        <dbReference type="ARBA" id="ARBA00022676"/>
    </source>
</evidence>
<dbReference type="EMBL" id="OW240918">
    <property type="protein sequence ID" value="CAH2304959.1"/>
    <property type="molecule type" value="Genomic_DNA"/>
</dbReference>
<dbReference type="GO" id="GO:0060335">
    <property type="term" value="P:positive regulation of type II interferon-mediated signaling pathway"/>
    <property type="evidence" value="ECO:0007669"/>
    <property type="project" value="TreeGrafter"/>
</dbReference>
<evidence type="ECO:0000313" key="8">
    <source>
        <dbReference type="EMBL" id="CAH2304959.1"/>
    </source>
</evidence>
<dbReference type="GO" id="GO:0005634">
    <property type="term" value="C:nucleus"/>
    <property type="evidence" value="ECO:0007669"/>
    <property type="project" value="UniProtKB-SubCell"/>
</dbReference>
<sequence>MNSEYKVRISEDMYRRAYAVKAELSNLMHEKFGCVIELKGPTLRAASSQSEPPSVFYQKKYGDITVSVWKDDMTRQVVDAVVNAANERLDHAGGIALALARAGGPRVKSESRSFIEKYGPVKTGSVAVTSGGKLPCKHIIHAVGPMWSERNRSQCQTELKEVIRDVLRYILKDPNIRSVSIPAVSSGIFGFPLDNCAEIIVRTVQEFCQRDKCDHVREIRFVNHDDKTVSAMRRACEKVLGPSETLKGNYAAPLDRHGPYSAQQGSYSTRQEPHSSRQGPHSNHHGPPAVASFSINGLSLYLSTGCIEDQTTTIIVNSISESLDLSVGHLSKAIFNKAGYEMQIHINQFKYKQNDSVITTSGYRLPSRYVYHVILRSYDKYYSKQAMTEVIYKCLFMAQSGNHLSISFPCLGIGALGFPKETVAETMTKTIVNFAQEAQRRLDVYIVIHPSDISILKIFENQFKRLQVSLTRKSPMLTGDQTAGSGMTAEETCFVITGLSHEDIKDAKSWLMNTMQDSEAIRIEDNHLLRCGKREHDMFSELSGVEITENLWDGTASLKISGRSEETIRAAVLVERILIKVQEECALGMEEELFQSAVQWFFEKRNQKYPYPARANVQIEKAFLSKRGQLEVQEPLHQVDLQSMSAASSDDMFQLHRENFLTHDYLKDVGSSHNALFLVTDVIRESQEFIDRKREFDKANLTIVQMEKIQNKFLAAIYKSKKDVVQAKGVSQPLHRLYQRVPGKYRKLICRTGFHRLYSSGEGECTQSECELTGQAAWSECRQSECVLTGQAAWSE</sequence>
<evidence type="ECO:0000256" key="1">
    <source>
        <dbReference type="ARBA" id="ARBA00004123"/>
    </source>
</evidence>
<dbReference type="Proteomes" id="UP001295444">
    <property type="component" value="Chromosome 07"/>
</dbReference>
<dbReference type="PROSITE" id="PS51154">
    <property type="entry name" value="MACRO"/>
    <property type="match status" value="2"/>
</dbReference>
<dbReference type="InterPro" id="IPR052056">
    <property type="entry name" value="Mono-ARTD/PARP"/>
</dbReference>
<feature type="domain" description="Macro" evidence="7">
    <location>
        <begin position="53"/>
        <end position="240"/>
    </location>
</feature>
<evidence type="ECO:0000256" key="6">
    <source>
        <dbReference type="SAM" id="MobiDB-lite"/>
    </source>
</evidence>
<feature type="region of interest" description="Disordered" evidence="6">
    <location>
        <begin position="247"/>
        <end position="288"/>
    </location>
</feature>
<dbReference type="SUPFAM" id="SSF52949">
    <property type="entry name" value="Macro domain-like"/>
    <property type="match status" value="2"/>
</dbReference>
<dbReference type="GO" id="GO:0003950">
    <property type="term" value="F:NAD+ poly-ADP-ribosyltransferase activity"/>
    <property type="evidence" value="ECO:0007669"/>
    <property type="project" value="TreeGrafter"/>
</dbReference>
<dbReference type="CDD" id="cd02907">
    <property type="entry name" value="Macro_Af1521_BAL-like"/>
    <property type="match status" value="1"/>
</dbReference>
<reference evidence="8" key="1">
    <citation type="submission" date="2022-03" db="EMBL/GenBank/DDBJ databases">
        <authorList>
            <person name="Alioto T."/>
            <person name="Alioto T."/>
            <person name="Gomez Garrido J."/>
        </authorList>
    </citation>
    <scope>NUCLEOTIDE SEQUENCE</scope>
</reference>
<dbReference type="GO" id="GO:0070212">
    <property type="term" value="P:protein poly-ADP-ribosylation"/>
    <property type="evidence" value="ECO:0007669"/>
    <property type="project" value="TreeGrafter"/>
</dbReference>
<dbReference type="GO" id="GO:0003714">
    <property type="term" value="F:transcription corepressor activity"/>
    <property type="evidence" value="ECO:0007669"/>
    <property type="project" value="TreeGrafter"/>
</dbReference>
<dbReference type="GO" id="GO:0044389">
    <property type="term" value="F:ubiquitin-like protein ligase binding"/>
    <property type="evidence" value="ECO:0007669"/>
    <property type="project" value="TreeGrafter"/>
</dbReference>
<dbReference type="PANTHER" id="PTHR14453">
    <property type="entry name" value="PARP/ZINC FINGER CCCH TYPE DOMAIN CONTAINING PROTEIN"/>
    <property type="match status" value="1"/>
</dbReference>
<dbReference type="InterPro" id="IPR043472">
    <property type="entry name" value="Macro_dom-like"/>
</dbReference>
<keyword evidence="9" id="KW-1185">Reference proteome</keyword>
<keyword evidence="2" id="KW-0328">Glycosyltransferase</keyword>
<keyword evidence="3" id="KW-0808">Transferase</keyword>
<evidence type="ECO:0000256" key="5">
    <source>
        <dbReference type="ARBA" id="ARBA00023242"/>
    </source>
</evidence>
<keyword evidence="4" id="KW-0520">NAD</keyword>
<dbReference type="InterPro" id="IPR002589">
    <property type="entry name" value="Macro_dom"/>
</dbReference>
<feature type="domain" description="Macro" evidence="7">
    <location>
        <begin position="287"/>
        <end position="467"/>
    </location>
</feature>
<keyword evidence="5" id="KW-0539">Nucleus</keyword>
<dbReference type="GO" id="GO:0010629">
    <property type="term" value="P:negative regulation of gene expression"/>
    <property type="evidence" value="ECO:0007669"/>
    <property type="project" value="TreeGrafter"/>
</dbReference>
<evidence type="ECO:0000256" key="4">
    <source>
        <dbReference type="ARBA" id="ARBA00023027"/>
    </source>
</evidence>
<dbReference type="InterPro" id="IPR037197">
    <property type="entry name" value="WWE_dom_sf"/>
</dbReference>
<protein>
    <recommendedName>
        <fullName evidence="7">Macro domain-containing protein</fullName>
    </recommendedName>
</protein>
<dbReference type="SUPFAM" id="SSF117839">
    <property type="entry name" value="WWE domain"/>
    <property type="match status" value="1"/>
</dbReference>
<evidence type="ECO:0000256" key="3">
    <source>
        <dbReference type="ARBA" id="ARBA00022679"/>
    </source>
</evidence>
<dbReference type="Gene3D" id="3.30.720.50">
    <property type="match status" value="1"/>
</dbReference>
<dbReference type="PANTHER" id="PTHR14453:SF70">
    <property type="entry name" value="PROTEIN MONO-ADP-RIBOSYLTRANSFERASE PARP9"/>
    <property type="match status" value="1"/>
</dbReference>
<proteinExistence type="predicted"/>
<accession>A0AAD1SKW5</accession>
<gene>
    <name evidence="8" type="ORF">PECUL_23A012861</name>
</gene>
<evidence type="ECO:0000313" key="9">
    <source>
        <dbReference type="Proteomes" id="UP001295444"/>
    </source>
</evidence>
<dbReference type="GO" id="GO:1990404">
    <property type="term" value="F:NAD+-protein mono-ADP-ribosyltransferase activity"/>
    <property type="evidence" value="ECO:0007669"/>
    <property type="project" value="TreeGrafter"/>
</dbReference>
<name>A0AAD1SKW5_PELCU</name>
<organism evidence="8 9">
    <name type="scientific">Pelobates cultripes</name>
    <name type="common">Western spadefoot toad</name>
    <dbReference type="NCBI Taxonomy" id="61616"/>
    <lineage>
        <taxon>Eukaryota</taxon>
        <taxon>Metazoa</taxon>
        <taxon>Chordata</taxon>
        <taxon>Craniata</taxon>
        <taxon>Vertebrata</taxon>
        <taxon>Euteleostomi</taxon>
        <taxon>Amphibia</taxon>
        <taxon>Batrachia</taxon>
        <taxon>Anura</taxon>
        <taxon>Pelobatoidea</taxon>
        <taxon>Pelobatidae</taxon>
        <taxon>Pelobates</taxon>
    </lineage>
</organism>
<dbReference type="Gene3D" id="3.40.220.10">
    <property type="entry name" value="Leucine Aminopeptidase, subunit E, domain 1"/>
    <property type="match status" value="2"/>
</dbReference>
<comment type="subcellular location">
    <subcellularLocation>
        <location evidence="1">Nucleus</location>
    </subcellularLocation>
</comment>
<dbReference type="Gene3D" id="3.90.228.10">
    <property type="match status" value="1"/>
</dbReference>
<evidence type="ECO:0000259" key="7">
    <source>
        <dbReference type="PROSITE" id="PS51154"/>
    </source>
</evidence>
<feature type="compositionally biased region" description="Polar residues" evidence="6">
    <location>
        <begin position="261"/>
        <end position="281"/>
    </location>
</feature>
<dbReference type="GO" id="GO:0005737">
    <property type="term" value="C:cytoplasm"/>
    <property type="evidence" value="ECO:0007669"/>
    <property type="project" value="TreeGrafter"/>
</dbReference>
<dbReference type="Pfam" id="PF01661">
    <property type="entry name" value="Macro"/>
    <property type="match status" value="2"/>
</dbReference>
<dbReference type="SMART" id="SM00506">
    <property type="entry name" value="A1pp"/>
    <property type="match status" value="2"/>
</dbReference>
<dbReference type="AlphaFoldDB" id="A0AAD1SKW5"/>